<gene>
    <name evidence="2" type="ORF">GM676_26520</name>
</gene>
<evidence type="ECO:0000256" key="1">
    <source>
        <dbReference type="SAM" id="SignalP"/>
    </source>
</evidence>
<sequence>MRPLHVIAAALAATSLWVVAAESVGKLPPPWFVSGDHATSYVAGIDNVETISGKGAKFLRYAQGEDKGFGSLVQVISAQRYLGQRVRFRAMIKTRDVSNWAGLWMQVQAQKRPNGAFYNSSDQPIKGSTAWQVRSVTLDVPEDGTTISFGVINSGSGQVWIDELSFDVVDKSVPVDVMPASRLPEKPVL</sequence>
<name>A0A6L6PR37_9BURK</name>
<feature type="chain" id="PRO_5027016529" evidence="1">
    <location>
        <begin position="21"/>
        <end position="189"/>
    </location>
</feature>
<proteinExistence type="predicted"/>
<keyword evidence="1" id="KW-0732">Signal</keyword>
<reference evidence="2 3" key="1">
    <citation type="submission" date="2019-11" db="EMBL/GenBank/DDBJ databases">
        <title>Type strains purchased from KCTC, JCM and DSMZ.</title>
        <authorList>
            <person name="Lu H."/>
        </authorList>
    </citation>
    <scope>NUCLEOTIDE SEQUENCE [LARGE SCALE GENOMIC DNA]</scope>
    <source>
        <strain evidence="2 3">KCTC 22382</strain>
    </source>
</reference>
<dbReference type="AlphaFoldDB" id="A0A6L6PR37"/>
<dbReference type="EMBL" id="WNKY01000048">
    <property type="protein sequence ID" value="MTV41121.1"/>
    <property type="molecule type" value="Genomic_DNA"/>
</dbReference>
<dbReference type="OrthoDB" id="8365150at2"/>
<protein>
    <submittedName>
        <fullName evidence="2">Transcriptional regulator</fullName>
    </submittedName>
</protein>
<accession>A0A6L6PR37</accession>
<evidence type="ECO:0000313" key="3">
    <source>
        <dbReference type="Proteomes" id="UP000475582"/>
    </source>
</evidence>
<dbReference type="Proteomes" id="UP000475582">
    <property type="component" value="Unassembled WGS sequence"/>
</dbReference>
<dbReference type="RefSeq" id="WP_155467205.1">
    <property type="nucleotide sequence ID" value="NZ_WNKY01000048.1"/>
</dbReference>
<comment type="caution">
    <text evidence="2">The sequence shown here is derived from an EMBL/GenBank/DDBJ whole genome shotgun (WGS) entry which is preliminary data.</text>
</comment>
<feature type="signal peptide" evidence="1">
    <location>
        <begin position="1"/>
        <end position="20"/>
    </location>
</feature>
<evidence type="ECO:0000313" key="2">
    <source>
        <dbReference type="EMBL" id="MTV41121.1"/>
    </source>
</evidence>
<keyword evidence="3" id="KW-1185">Reference proteome</keyword>
<dbReference type="Gene3D" id="2.60.120.260">
    <property type="entry name" value="Galactose-binding domain-like"/>
    <property type="match status" value="1"/>
</dbReference>
<organism evidence="2 3">
    <name type="scientific">Duganella radicis</name>
    <dbReference type="NCBI Taxonomy" id="551988"/>
    <lineage>
        <taxon>Bacteria</taxon>
        <taxon>Pseudomonadati</taxon>
        <taxon>Pseudomonadota</taxon>
        <taxon>Betaproteobacteria</taxon>
        <taxon>Burkholderiales</taxon>
        <taxon>Oxalobacteraceae</taxon>
        <taxon>Telluria group</taxon>
        <taxon>Duganella</taxon>
    </lineage>
</organism>